<dbReference type="OrthoDB" id="5860513at2759"/>
<dbReference type="GO" id="GO:0005813">
    <property type="term" value="C:centrosome"/>
    <property type="evidence" value="ECO:0007669"/>
    <property type="project" value="EnsemblMetazoa"/>
</dbReference>
<feature type="region of interest" description="Disordered" evidence="6">
    <location>
        <begin position="133"/>
        <end position="187"/>
    </location>
</feature>
<dbReference type="GO" id="GO:0000931">
    <property type="term" value="C:gamma-tubulin ring complex"/>
    <property type="evidence" value="ECO:0007669"/>
    <property type="project" value="EnsemblMetazoa"/>
</dbReference>
<dbReference type="GO" id="GO:0051225">
    <property type="term" value="P:spindle assembly"/>
    <property type="evidence" value="ECO:0007669"/>
    <property type="project" value="TreeGrafter"/>
</dbReference>
<dbReference type="GO" id="GO:0043015">
    <property type="term" value="F:gamma-tubulin binding"/>
    <property type="evidence" value="ECO:0007669"/>
    <property type="project" value="EnsemblMetazoa"/>
</dbReference>
<proteinExistence type="inferred from homology"/>
<dbReference type="STRING" id="7222.B4JLL1"/>
<comment type="subcellular location">
    <subcellularLocation>
        <location evidence="1">Cytoplasm</location>
        <location evidence="1">Cytoskeleton</location>
    </subcellularLocation>
</comment>
<evidence type="ECO:0000313" key="9">
    <source>
        <dbReference type="EMBL" id="EDW00464.1"/>
    </source>
</evidence>
<dbReference type="AlphaFoldDB" id="B4JLL1"/>
<protein>
    <submittedName>
        <fullName evidence="9">GH12885</fullName>
    </submittedName>
</protein>
<dbReference type="Gene3D" id="1.20.120.1900">
    <property type="entry name" value="Gamma-tubulin complex, C-terminal domain"/>
    <property type="match status" value="1"/>
</dbReference>
<dbReference type="GO" id="GO:0005874">
    <property type="term" value="C:microtubule"/>
    <property type="evidence" value="ECO:0007669"/>
    <property type="project" value="UniProtKB-KW"/>
</dbReference>
<feature type="compositionally biased region" description="Polar residues" evidence="6">
    <location>
        <begin position="169"/>
        <end position="180"/>
    </location>
</feature>
<dbReference type="InterPro" id="IPR040457">
    <property type="entry name" value="GCP_C"/>
</dbReference>
<evidence type="ECO:0000259" key="7">
    <source>
        <dbReference type="Pfam" id="PF04130"/>
    </source>
</evidence>
<evidence type="ECO:0000256" key="5">
    <source>
        <dbReference type="ARBA" id="ARBA00023212"/>
    </source>
</evidence>
<evidence type="ECO:0000256" key="4">
    <source>
        <dbReference type="ARBA" id="ARBA00022701"/>
    </source>
</evidence>
<feature type="domain" description="Gamma tubulin complex component C-terminal" evidence="7">
    <location>
        <begin position="566"/>
        <end position="897"/>
    </location>
</feature>
<dbReference type="GO" id="GO:0072686">
    <property type="term" value="C:mitotic spindle"/>
    <property type="evidence" value="ECO:0007669"/>
    <property type="project" value="EnsemblMetazoa"/>
</dbReference>
<dbReference type="OMA" id="FVNNLWS"/>
<dbReference type="GO" id="GO:0000922">
    <property type="term" value="C:spindle pole"/>
    <property type="evidence" value="ECO:0007669"/>
    <property type="project" value="InterPro"/>
</dbReference>
<keyword evidence="4" id="KW-0493">Microtubule</keyword>
<keyword evidence="5" id="KW-0206">Cytoskeleton</keyword>
<dbReference type="GO" id="GO:0000278">
    <property type="term" value="P:mitotic cell cycle"/>
    <property type="evidence" value="ECO:0007669"/>
    <property type="project" value="TreeGrafter"/>
</dbReference>
<dbReference type="FunCoup" id="B4JLL1">
    <property type="interactions" value="1794"/>
</dbReference>
<evidence type="ECO:0000256" key="2">
    <source>
        <dbReference type="ARBA" id="ARBA00010337"/>
    </source>
</evidence>
<name>B4JLL1_DROGR</name>
<evidence type="ECO:0000259" key="8">
    <source>
        <dbReference type="Pfam" id="PF17681"/>
    </source>
</evidence>
<dbReference type="InterPro" id="IPR041470">
    <property type="entry name" value="GCP_N"/>
</dbReference>
<dbReference type="eggNOG" id="KOG2000">
    <property type="taxonomic scope" value="Eukaryota"/>
</dbReference>
<sequence>MERIGLEIKGFVAKLQEGAQPQDSQKSLDQIVKLAVKYIAQWPNKIRLQEGEEVCLQLITNKLKSNWKWEDRNNAVAVFHELYSIASSEITDQRQRDLLSNLILFSLETDAQYCPWNDVEVPVSHPVQHAKFSIGRSSSSTNSSSKLIGNSSSQNGNRMVGPMDAYSYDSPQTSLGLDNESTSDHRTELNTESDVDGVFDLNKYPMQIVGPTTGRSYDSSQTNVGLGNYPIPSYTVELSRQKNFDNVHDVVQNAIYSFVGVQGKYLKKDVITGRFKLDPINKVSLTEPQCGMLMRLSQLGYYHDCVAKFSNISTGYNAMGSMGQAFMSKLKLELSEFHGKVALLQDQLNEHRHLMLYYYKGDQRSSMNSQPKKLTLNKLLIWYMEPMYRMEWLTRIANACLMKKGGELASVLYDFLEIGNPLVDTLASDLLTACCGPLVRMISKWMLEGGIDDGYGEFFVESLADVGVDRLWHDKFRLRLHMLPKFITRELADKILKTGKSINFLREVCKMEGAVKGRKELKDVIDNHVSSIFSYVPDTQWHAVIETCYSQTSKNVLDIMVGPHKLLDHLQGMRRYLLLGQGDFVGIFIENIKDELEKVGTDIYSHDLSAMLDAALRCTNAQYDDADILNHLDVVVKTPYSGDCGWDVISLQYTVRGPLATMLEPAMPTYKSLFKPLWRIKHMEFVLSTKIWKLQMANAKALRSLSGEISKITYRLNLFTSEIMHFVHQMQYYVLFEVIECNWVELQKRMQQATALDDILDAHSDFLHAISVGCFVNTSTNMESYLEVVYENIILLDNWQSNFYQICFNELAARQLMAEAIADSEQTGRYGLTTEQKMERDEELKIFEQRLVASYRALEIIAASYGKAVGDFLLALNSSNDPNLQLFGTRLDFNEYYKKRDTNLSKPLTFEHWRMSNVFGTSRSLSGVRHSIYPQATNQISALVPGQISSCD</sequence>
<dbReference type="InParanoid" id="B4JLL1"/>
<evidence type="ECO:0000313" key="10">
    <source>
        <dbReference type="Proteomes" id="UP000001070"/>
    </source>
</evidence>
<feature type="domain" description="Gamma tubulin complex component protein N-terminal" evidence="8">
    <location>
        <begin position="252"/>
        <end position="561"/>
    </location>
</feature>
<feature type="compositionally biased region" description="Low complexity" evidence="6">
    <location>
        <begin position="133"/>
        <end position="153"/>
    </location>
</feature>
<dbReference type="PANTHER" id="PTHR19302">
    <property type="entry name" value="GAMMA TUBULIN COMPLEX PROTEIN"/>
    <property type="match status" value="1"/>
</dbReference>
<evidence type="ECO:0000256" key="6">
    <source>
        <dbReference type="SAM" id="MobiDB-lite"/>
    </source>
</evidence>
<dbReference type="GO" id="GO:0090221">
    <property type="term" value="P:mitotic spindle-templated microtubule nucleation"/>
    <property type="evidence" value="ECO:0007669"/>
    <property type="project" value="EnsemblMetazoa"/>
</dbReference>
<dbReference type="GO" id="GO:0008275">
    <property type="term" value="C:gamma-tubulin small complex"/>
    <property type="evidence" value="ECO:0007669"/>
    <property type="project" value="EnsemblMetazoa"/>
</dbReference>
<keyword evidence="10" id="KW-1185">Reference proteome</keyword>
<dbReference type="InterPro" id="IPR007259">
    <property type="entry name" value="GCP"/>
</dbReference>
<organism evidence="10">
    <name type="scientific">Drosophila grimshawi</name>
    <name type="common">Hawaiian fruit fly</name>
    <name type="synonym">Idiomyia grimshawi</name>
    <dbReference type="NCBI Taxonomy" id="7222"/>
    <lineage>
        <taxon>Eukaryota</taxon>
        <taxon>Metazoa</taxon>
        <taxon>Ecdysozoa</taxon>
        <taxon>Arthropoda</taxon>
        <taxon>Hexapoda</taxon>
        <taxon>Insecta</taxon>
        <taxon>Pterygota</taxon>
        <taxon>Neoptera</taxon>
        <taxon>Endopterygota</taxon>
        <taxon>Diptera</taxon>
        <taxon>Brachycera</taxon>
        <taxon>Muscomorpha</taxon>
        <taxon>Ephydroidea</taxon>
        <taxon>Drosophilidae</taxon>
        <taxon>Drosophila</taxon>
        <taxon>Hawaiian Drosophila</taxon>
    </lineage>
</organism>
<dbReference type="GO" id="GO:0007140">
    <property type="term" value="P:male meiotic nuclear division"/>
    <property type="evidence" value="ECO:0007669"/>
    <property type="project" value="EnsemblMetazoa"/>
</dbReference>
<gene>
    <name evidence="9" type="primary">Dgri\GH12885</name>
    <name evidence="9" type="ORF">Dgri_GH12885</name>
</gene>
<dbReference type="KEGG" id="dgr:6564478"/>
<dbReference type="Pfam" id="PF17681">
    <property type="entry name" value="GCP_N_terminal"/>
    <property type="match status" value="1"/>
</dbReference>
<dbReference type="PANTHER" id="PTHR19302:SF14">
    <property type="entry name" value="GAMMA-TUBULIN COMPLEX COMPONENT 3"/>
    <property type="match status" value="1"/>
</dbReference>
<dbReference type="Pfam" id="PF04130">
    <property type="entry name" value="GCP_C_terminal"/>
    <property type="match status" value="1"/>
</dbReference>
<dbReference type="PhylomeDB" id="B4JLL1"/>
<evidence type="ECO:0000256" key="1">
    <source>
        <dbReference type="ARBA" id="ARBA00004245"/>
    </source>
</evidence>
<dbReference type="GO" id="GO:0000212">
    <property type="term" value="P:meiotic spindle organization"/>
    <property type="evidence" value="ECO:0007669"/>
    <property type="project" value="EnsemblMetazoa"/>
</dbReference>
<dbReference type="Proteomes" id="UP000001070">
    <property type="component" value="Unassembled WGS sequence"/>
</dbReference>
<dbReference type="InterPro" id="IPR042241">
    <property type="entry name" value="GCP_C_sf"/>
</dbReference>
<dbReference type="GO" id="GO:0031122">
    <property type="term" value="P:cytoplasmic microtubule organization"/>
    <property type="evidence" value="ECO:0007669"/>
    <property type="project" value="TreeGrafter"/>
</dbReference>
<comment type="similarity">
    <text evidence="2">Belongs to the TUBGCP family.</text>
</comment>
<accession>B4JLL1</accession>
<keyword evidence="3" id="KW-0963">Cytoplasm</keyword>
<dbReference type="EMBL" id="CH916370">
    <property type="protein sequence ID" value="EDW00464.1"/>
    <property type="molecule type" value="Genomic_DNA"/>
</dbReference>
<reference evidence="9 10" key="1">
    <citation type="journal article" date="2007" name="Nature">
        <title>Evolution of genes and genomes on the Drosophila phylogeny.</title>
        <authorList>
            <consortium name="Drosophila 12 Genomes Consortium"/>
            <person name="Clark A.G."/>
            <person name="Eisen M.B."/>
            <person name="Smith D.R."/>
            <person name="Bergman C.M."/>
            <person name="Oliver B."/>
            <person name="Markow T.A."/>
            <person name="Kaufman T.C."/>
            <person name="Kellis M."/>
            <person name="Gelbart W."/>
            <person name="Iyer V.N."/>
            <person name="Pollard D.A."/>
            <person name="Sackton T.B."/>
            <person name="Larracuente A.M."/>
            <person name="Singh N.D."/>
            <person name="Abad J.P."/>
            <person name="Abt D.N."/>
            <person name="Adryan B."/>
            <person name="Aguade M."/>
            <person name="Akashi H."/>
            <person name="Anderson W.W."/>
            <person name="Aquadro C.F."/>
            <person name="Ardell D.H."/>
            <person name="Arguello R."/>
            <person name="Artieri C.G."/>
            <person name="Barbash D.A."/>
            <person name="Barker D."/>
            <person name="Barsanti P."/>
            <person name="Batterham P."/>
            <person name="Batzoglou S."/>
            <person name="Begun D."/>
            <person name="Bhutkar A."/>
            <person name="Blanco E."/>
            <person name="Bosak S.A."/>
            <person name="Bradley R.K."/>
            <person name="Brand A.D."/>
            <person name="Brent M.R."/>
            <person name="Brooks A.N."/>
            <person name="Brown R.H."/>
            <person name="Butlin R.K."/>
            <person name="Caggese C."/>
            <person name="Calvi B.R."/>
            <person name="Bernardo de Carvalho A."/>
            <person name="Caspi A."/>
            <person name="Castrezana S."/>
            <person name="Celniker S.E."/>
            <person name="Chang J.L."/>
            <person name="Chapple C."/>
            <person name="Chatterji S."/>
            <person name="Chinwalla A."/>
            <person name="Civetta A."/>
            <person name="Clifton S.W."/>
            <person name="Comeron J.M."/>
            <person name="Costello J.C."/>
            <person name="Coyne J.A."/>
            <person name="Daub J."/>
            <person name="David R.G."/>
            <person name="Delcher A.L."/>
            <person name="Delehaunty K."/>
            <person name="Do C.B."/>
            <person name="Ebling H."/>
            <person name="Edwards K."/>
            <person name="Eickbush T."/>
            <person name="Evans J.D."/>
            <person name="Filipski A."/>
            <person name="Findeiss S."/>
            <person name="Freyhult E."/>
            <person name="Fulton L."/>
            <person name="Fulton R."/>
            <person name="Garcia A.C."/>
            <person name="Gardiner A."/>
            <person name="Garfield D.A."/>
            <person name="Garvin B.E."/>
            <person name="Gibson G."/>
            <person name="Gilbert D."/>
            <person name="Gnerre S."/>
            <person name="Godfrey J."/>
            <person name="Good R."/>
            <person name="Gotea V."/>
            <person name="Gravely B."/>
            <person name="Greenberg A.J."/>
            <person name="Griffiths-Jones S."/>
            <person name="Gross S."/>
            <person name="Guigo R."/>
            <person name="Gustafson E.A."/>
            <person name="Haerty W."/>
            <person name="Hahn M.W."/>
            <person name="Halligan D.L."/>
            <person name="Halpern A.L."/>
            <person name="Halter G.M."/>
            <person name="Han M.V."/>
            <person name="Heger A."/>
            <person name="Hillier L."/>
            <person name="Hinrichs A.S."/>
            <person name="Holmes I."/>
            <person name="Hoskins R.A."/>
            <person name="Hubisz M.J."/>
            <person name="Hultmark D."/>
            <person name="Huntley M.A."/>
            <person name="Jaffe D.B."/>
            <person name="Jagadeeshan S."/>
            <person name="Jeck W.R."/>
            <person name="Johnson J."/>
            <person name="Jones C.D."/>
            <person name="Jordan W.C."/>
            <person name="Karpen G.H."/>
            <person name="Kataoka E."/>
            <person name="Keightley P.D."/>
            <person name="Kheradpour P."/>
            <person name="Kirkness E.F."/>
            <person name="Koerich L.B."/>
            <person name="Kristiansen K."/>
            <person name="Kudrna D."/>
            <person name="Kulathinal R.J."/>
            <person name="Kumar S."/>
            <person name="Kwok R."/>
            <person name="Lander E."/>
            <person name="Langley C.H."/>
            <person name="Lapoint R."/>
            <person name="Lazzaro B.P."/>
            <person name="Lee S.J."/>
            <person name="Levesque L."/>
            <person name="Li R."/>
            <person name="Lin C.F."/>
            <person name="Lin M.F."/>
            <person name="Lindblad-Toh K."/>
            <person name="Llopart A."/>
            <person name="Long M."/>
            <person name="Low L."/>
            <person name="Lozovsky E."/>
            <person name="Lu J."/>
            <person name="Luo M."/>
            <person name="Machado C.A."/>
            <person name="Makalowski W."/>
            <person name="Marzo M."/>
            <person name="Matsuda M."/>
            <person name="Matzkin L."/>
            <person name="McAllister B."/>
            <person name="McBride C.S."/>
            <person name="McKernan B."/>
            <person name="McKernan K."/>
            <person name="Mendez-Lago M."/>
            <person name="Minx P."/>
            <person name="Mollenhauer M.U."/>
            <person name="Montooth K."/>
            <person name="Mount S.M."/>
            <person name="Mu X."/>
            <person name="Myers E."/>
            <person name="Negre B."/>
            <person name="Newfeld S."/>
            <person name="Nielsen R."/>
            <person name="Noor M.A."/>
            <person name="O'Grady P."/>
            <person name="Pachter L."/>
            <person name="Papaceit M."/>
            <person name="Parisi M.J."/>
            <person name="Parisi M."/>
            <person name="Parts L."/>
            <person name="Pedersen J.S."/>
            <person name="Pesole G."/>
            <person name="Phillippy A.M."/>
            <person name="Ponting C.P."/>
            <person name="Pop M."/>
            <person name="Porcelli D."/>
            <person name="Powell J.R."/>
            <person name="Prohaska S."/>
            <person name="Pruitt K."/>
            <person name="Puig M."/>
            <person name="Quesneville H."/>
            <person name="Ram K.R."/>
            <person name="Rand D."/>
            <person name="Rasmussen M.D."/>
            <person name="Reed L.K."/>
            <person name="Reenan R."/>
            <person name="Reily A."/>
            <person name="Remington K.A."/>
            <person name="Rieger T.T."/>
            <person name="Ritchie M.G."/>
            <person name="Robin C."/>
            <person name="Rogers Y.H."/>
            <person name="Rohde C."/>
            <person name="Rozas J."/>
            <person name="Rubenfield M.J."/>
            <person name="Ruiz A."/>
            <person name="Russo S."/>
            <person name="Salzberg S.L."/>
            <person name="Sanchez-Gracia A."/>
            <person name="Saranga D.J."/>
            <person name="Sato H."/>
            <person name="Schaeffer S.W."/>
            <person name="Schatz M.C."/>
            <person name="Schlenke T."/>
            <person name="Schwartz R."/>
            <person name="Segarra C."/>
            <person name="Singh R.S."/>
            <person name="Sirot L."/>
            <person name="Sirota M."/>
            <person name="Sisneros N.B."/>
            <person name="Smith C.D."/>
            <person name="Smith T.F."/>
            <person name="Spieth J."/>
            <person name="Stage D.E."/>
            <person name="Stark A."/>
            <person name="Stephan W."/>
            <person name="Strausberg R.L."/>
            <person name="Strempel S."/>
            <person name="Sturgill D."/>
            <person name="Sutton G."/>
            <person name="Sutton G.G."/>
            <person name="Tao W."/>
            <person name="Teichmann S."/>
            <person name="Tobari Y.N."/>
            <person name="Tomimura Y."/>
            <person name="Tsolas J.M."/>
            <person name="Valente V.L."/>
            <person name="Venter E."/>
            <person name="Venter J.C."/>
            <person name="Vicario S."/>
            <person name="Vieira F.G."/>
            <person name="Vilella A.J."/>
            <person name="Villasante A."/>
            <person name="Walenz B."/>
            <person name="Wang J."/>
            <person name="Wasserman M."/>
            <person name="Watts T."/>
            <person name="Wilson D."/>
            <person name="Wilson R.K."/>
            <person name="Wing R.A."/>
            <person name="Wolfner M.F."/>
            <person name="Wong A."/>
            <person name="Wong G.K."/>
            <person name="Wu C.I."/>
            <person name="Wu G."/>
            <person name="Yamamoto D."/>
            <person name="Yang H.P."/>
            <person name="Yang S.P."/>
            <person name="Yorke J.A."/>
            <person name="Yoshida K."/>
            <person name="Zdobnov E."/>
            <person name="Zhang P."/>
            <person name="Zhang Y."/>
            <person name="Zimin A.V."/>
            <person name="Baldwin J."/>
            <person name="Abdouelleil A."/>
            <person name="Abdulkadir J."/>
            <person name="Abebe A."/>
            <person name="Abera B."/>
            <person name="Abreu J."/>
            <person name="Acer S.C."/>
            <person name="Aftuck L."/>
            <person name="Alexander A."/>
            <person name="An P."/>
            <person name="Anderson E."/>
            <person name="Anderson S."/>
            <person name="Arachi H."/>
            <person name="Azer M."/>
            <person name="Bachantsang P."/>
            <person name="Barry A."/>
            <person name="Bayul T."/>
            <person name="Berlin A."/>
            <person name="Bessette D."/>
            <person name="Bloom T."/>
            <person name="Blye J."/>
            <person name="Boguslavskiy L."/>
            <person name="Bonnet C."/>
            <person name="Boukhgalter B."/>
            <person name="Bourzgui I."/>
            <person name="Brown A."/>
            <person name="Cahill P."/>
            <person name="Channer S."/>
            <person name="Cheshatsang Y."/>
            <person name="Chuda L."/>
            <person name="Citroen M."/>
            <person name="Collymore A."/>
            <person name="Cooke P."/>
            <person name="Costello M."/>
            <person name="D'Aco K."/>
            <person name="Daza R."/>
            <person name="De Haan G."/>
            <person name="DeGray S."/>
            <person name="DeMaso C."/>
            <person name="Dhargay N."/>
            <person name="Dooley K."/>
            <person name="Dooley E."/>
            <person name="Doricent M."/>
            <person name="Dorje P."/>
            <person name="Dorjee K."/>
            <person name="Dupes A."/>
            <person name="Elong R."/>
            <person name="Falk J."/>
            <person name="Farina A."/>
            <person name="Faro S."/>
            <person name="Ferguson D."/>
            <person name="Fisher S."/>
            <person name="Foley C.D."/>
            <person name="Franke A."/>
            <person name="Friedrich D."/>
            <person name="Gadbois L."/>
            <person name="Gearin G."/>
            <person name="Gearin C.R."/>
            <person name="Giannoukos G."/>
            <person name="Goode T."/>
            <person name="Graham J."/>
            <person name="Grandbois E."/>
            <person name="Grewal S."/>
            <person name="Gyaltsen K."/>
            <person name="Hafez N."/>
            <person name="Hagos B."/>
            <person name="Hall J."/>
            <person name="Henson C."/>
            <person name="Hollinger A."/>
            <person name="Honan T."/>
            <person name="Huard M.D."/>
            <person name="Hughes L."/>
            <person name="Hurhula B."/>
            <person name="Husby M.E."/>
            <person name="Kamat A."/>
            <person name="Kanga B."/>
            <person name="Kashin S."/>
            <person name="Khazanovich D."/>
            <person name="Kisner P."/>
            <person name="Lance K."/>
            <person name="Lara M."/>
            <person name="Lee W."/>
            <person name="Lennon N."/>
            <person name="Letendre F."/>
            <person name="LeVine R."/>
            <person name="Lipovsky A."/>
            <person name="Liu X."/>
            <person name="Liu J."/>
            <person name="Liu S."/>
            <person name="Lokyitsang T."/>
            <person name="Lokyitsang Y."/>
            <person name="Lubonja R."/>
            <person name="Lui A."/>
            <person name="MacDonald P."/>
            <person name="Magnisalis V."/>
            <person name="Maru K."/>
            <person name="Matthews C."/>
            <person name="McCusker W."/>
            <person name="McDonough S."/>
            <person name="Mehta T."/>
            <person name="Meldrim J."/>
            <person name="Meneus L."/>
            <person name="Mihai O."/>
            <person name="Mihalev A."/>
            <person name="Mihova T."/>
            <person name="Mittelman R."/>
            <person name="Mlenga V."/>
            <person name="Montmayeur A."/>
            <person name="Mulrain L."/>
            <person name="Navidi A."/>
            <person name="Naylor J."/>
            <person name="Negash T."/>
            <person name="Nguyen T."/>
            <person name="Nguyen N."/>
            <person name="Nicol R."/>
            <person name="Norbu C."/>
            <person name="Norbu N."/>
            <person name="Novod N."/>
            <person name="O'Neill B."/>
            <person name="Osman S."/>
            <person name="Markiewicz E."/>
            <person name="Oyono O.L."/>
            <person name="Patti C."/>
            <person name="Phunkhang P."/>
            <person name="Pierre F."/>
            <person name="Priest M."/>
            <person name="Raghuraman S."/>
            <person name="Rege F."/>
            <person name="Reyes R."/>
            <person name="Rise C."/>
            <person name="Rogov P."/>
            <person name="Ross K."/>
            <person name="Ryan E."/>
            <person name="Settipalli S."/>
            <person name="Shea T."/>
            <person name="Sherpa N."/>
            <person name="Shi L."/>
            <person name="Shih D."/>
            <person name="Sparrow T."/>
            <person name="Spaulding J."/>
            <person name="Stalker J."/>
            <person name="Stange-Thomann N."/>
            <person name="Stavropoulos S."/>
            <person name="Stone C."/>
            <person name="Strader C."/>
            <person name="Tesfaye S."/>
            <person name="Thomson T."/>
            <person name="Thoulutsang Y."/>
            <person name="Thoulutsang D."/>
            <person name="Topham K."/>
            <person name="Topping I."/>
            <person name="Tsamla T."/>
            <person name="Vassiliev H."/>
            <person name="Vo A."/>
            <person name="Wangchuk T."/>
            <person name="Wangdi T."/>
            <person name="Weiand M."/>
            <person name="Wilkinson J."/>
            <person name="Wilson A."/>
            <person name="Yadav S."/>
            <person name="Young G."/>
            <person name="Yu Q."/>
            <person name="Zembek L."/>
            <person name="Zhong D."/>
            <person name="Zimmer A."/>
            <person name="Zwirko Z."/>
            <person name="Jaffe D.B."/>
            <person name="Alvarez P."/>
            <person name="Brockman W."/>
            <person name="Butler J."/>
            <person name="Chin C."/>
            <person name="Gnerre S."/>
            <person name="Grabherr M."/>
            <person name="Kleber M."/>
            <person name="Mauceli E."/>
            <person name="MacCallum I."/>
        </authorList>
    </citation>
    <scope>NUCLEOTIDE SEQUENCE [LARGE SCALE GENOMIC DNA]</scope>
    <source>
        <strain evidence="10">Tucson 15287-2541.00</strain>
    </source>
</reference>
<dbReference type="GO" id="GO:0051011">
    <property type="term" value="F:microtubule minus-end binding"/>
    <property type="evidence" value="ECO:0007669"/>
    <property type="project" value="EnsemblMetazoa"/>
</dbReference>
<dbReference type="HOGENOM" id="CLU_003736_3_0_1"/>
<evidence type="ECO:0000256" key="3">
    <source>
        <dbReference type="ARBA" id="ARBA00022490"/>
    </source>
</evidence>